<dbReference type="PANTHER" id="PTHR46224">
    <property type="entry name" value="ANKYRIN REPEAT FAMILY PROTEIN"/>
    <property type="match status" value="1"/>
</dbReference>
<evidence type="ECO:0000313" key="4">
    <source>
        <dbReference type="EMBL" id="OAQ32608.1"/>
    </source>
</evidence>
<gene>
    <name evidence="4" type="ORF">K457DRAFT_288726</name>
</gene>
<organism evidence="4 5">
    <name type="scientific">Linnemannia elongata AG-77</name>
    <dbReference type="NCBI Taxonomy" id="1314771"/>
    <lineage>
        <taxon>Eukaryota</taxon>
        <taxon>Fungi</taxon>
        <taxon>Fungi incertae sedis</taxon>
        <taxon>Mucoromycota</taxon>
        <taxon>Mortierellomycotina</taxon>
        <taxon>Mortierellomycetes</taxon>
        <taxon>Mortierellales</taxon>
        <taxon>Mortierellaceae</taxon>
        <taxon>Linnemannia</taxon>
    </lineage>
</organism>
<dbReference type="SMART" id="SM00248">
    <property type="entry name" value="ANK"/>
    <property type="match status" value="6"/>
</dbReference>
<feature type="compositionally biased region" description="Polar residues" evidence="2">
    <location>
        <begin position="914"/>
        <end position="936"/>
    </location>
</feature>
<feature type="repeat" description="ANK" evidence="1">
    <location>
        <begin position="536"/>
        <end position="575"/>
    </location>
</feature>
<feature type="repeat" description="ANK" evidence="1">
    <location>
        <begin position="612"/>
        <end position="647"/>
    </location>
</feature>
<dbReference type="InterPro" id="IPR051616">
    <property type="entry name" value="Cul2-RING_E3_ligase_SR"/>
</dbReference>
<accession>A0A197K611</accession>
<dbReference type="Pfam" id="PF00069">
    <property type="entry name" value="Pkinase"/>
    <property type="match status" value="1"/>
</dbReference>
<dbReference type="PROSITE" id="PS50297">
    <property type="entry name" value="ANK_REP_REGION"/>
    <property type="match status" value="1"/>
</dbReference>
<dbReference type="SUPFAM" id="SSF56112">
    <property type="entry name" value="Protein kinase-like (PK-like)"/>
    <property type="match status" value="1"/>
</dbReference>
<dbReference type="Proteomes" id="UP000078512">
    <property type="component" value="Unassembled WGS sequence"/>
</dbReference>
<dbReference type="InterPro" id="IPR011009">
    <property type="entry name" value="Kinase-like_dom_sf"/>
</dbReference>
<name>A0A197K611_9FUNG</name>
<feature type="repeat" description="ANK" evidence="1">
    <location>
        <begin position="683"/>
        <end position="717"/>
    </location>
</feature>
<keyword evidence="5" id="KW-1185">Reference proteome</keyword>
<feature type="compositionally biased region" description="Polar residues" evidence="2">
    <location>
        <begin position="452"/>
        <end position="462"/>
    </location>
</feature>
<dbReference type="STRING" id="1314771.A0A197K611"/>
<dbReference type="EMBL" id="KV442024">
    <property type="protein sequence ID" value="OAQ32608.1"/>
    <property type="molecule type" value="Genomic_DNA"/>
</dbReference>
<keyword evidence="1" id="KW-0040">ANK repeat</keyword>
<dbReference type="GO" id="GO:0004672">
    <property type="term" value="F:protein kinase activity"/>
    <property type="evidence" value="ECO:0007669"/>
    <property type="project" value="InterPro"/>
</dbReference>
<dbReference type="PROSITE" id="PS50088">
    <property type="entry name" value="ANK_REPEAT"/>
    <property type="match status" value="4"/>
</dbReference>
<dbReference type="Pfam" id="PF12796">
    <property type="entry name" value="Ank_2"/>
    <property type="match status" value="2"/>
</dbReference>
<evidence type="ECO:0000313" key="5">
    <source>
        <dbReference type="Proteomes" id="UP000078512"/>
    </source>
</evidence>
<feature type="region of interest" description="Disordered" evidence="2">
    <location>
        <begin position="449"/>
        <end position="476"/>
    </location>
</feature>
<dbReference type="InterPro" id="IPR036770">
    <property type="entry name" value="Ankyrin_rpt-contain_sf"/>
</dbReference>
<dbReference type="SUPFAM" id="SSF48403">
    <property type="entry name" value="Ankyrin repeat"/>
    <property type="match status" value="1"/>
</dbReference>
<feature type="region of interest" description="Disordered" evidence="2">
    <location>
        <begin position="40"/>
        <end position="65"/>
    </location>
</feature>
<evidence type="ECO:0000256" key="2">
    <source>
        <dbReference type="SAM" id="MobiDB-lite"/>
    </source>
</evidence>
<protein>
    <recommendedName>
        <fullName evidence="3">Protein kinase domain-containing protein</fullName>
    </recommendedName>
</protein>
<feature type="region of interest" description="Disordered" evidence="2">
    <location>
        <begin position="914"/>
        <end position="949"/>
    </location>
</feature>
<feature type="region of interest" description="Disordered" evidence="2">
    <location>
        <begin position="263"/>
        <end position="287"/>
    </location>
</feature>
<dbReference type="Gene3D" id="1.10.510.10">
    <property type="entry name" value="Transferase(Phosphotransferase) domain 1"/>
    <property type="match status" value="1"/>
</dbReference>
<dbReference type="InterPro" id="IPR000719">
    <property type="entry name" value="Prot_kinase_dom"/>
</dbReference>
<dbReference type="GO" id="GO:0005524">
    <property type="term" value="F:ATP binding"/>
    <property type="evidence" value="ECO:0007669"/>
    <property type="project" value="InterPro"/>
</dbReference>
<feature type="compositionally biased region" description="Low complexity" evidence="2">
    <location>
        <begin position="156"/>
        <end position="178"/>
    </location>
</feature>
<feature type="region of interest" description="Disordered" evidence="2">
    <location>
        <begin position="1017"/>
        <end position="1082"/>
    </location>
</feature>
<dbReference type="InterPro" id="IPR002110">
    <property type="entry name" value="Ankyrin_rpt"/>
</dbReference>
<dbReference type="PROSITE" id="PS50011">
    <property type="entry name" value="PROTEIN_KINASE_DOM"/>
    <property type="match status" value="1"/>
</dbReference>
<feature type="domain" description="Protein kinase" evidence="3">
    <location>
        <begin position="10"/>
        <end position="413"/>
    </location>
</feature>
<feature type="repeat" description="ANK" evidence="1">
    <location>
        <begin position="577"/>
        <end position="611"/>
    </location>
</feature>
<dbReference type="PANTHER" id="PTHR46224:SF64">
    <property type="entry name" value="IQ MOTIF AND ANKYRIN REPEAT DOMAIN-CONTAINING PROTEIN 1"/>
    <property type="match status" value="1"/>
</dbReference>
<feature type="region of interest" description="Disordered" evidence="2">
    <location>
        <begin position="156"/>
        <end position="186"/>
    </location>
</feature>
<evidence type="ECO:0000259" key="3">
    <source>
        <dbReference type="PROSITE" id="PS50011"/>
    </source>
</evidence>
<feature type="compositionally biased region" description="Gly residues" evidence="2">
    <location>
        <begin position="1037"/>
        <end position="1049"/>
    </location>
</feature>
<feature type="compositionally biased region" description="Low complexity" evidence="2">
    <location>
        <begin position="40"/>
        <end position="63"/>
    </location>
</feature>
<evidence type="ECO:0000256" key="1">
    <source>
        <dbReference type="PROSITE-ProRule" id="PRU00023"/>
    </source>
</evidence>
<proteinExistence type="predicted"/>
<dbReference type="Gene3D" id="1.25.40.20">
    <property type="entry name" value="Ankyrin repeat-containing domain"/>
    <property type="match status" value="2"/>
</dbReference>
<feature type="compositionally biased region" description="Basic residues" evidence="2">
    <location>
        <begin position="1017"/>
        <end position="1036"/>
    </location>
</feature>
<reference evidence="4 5" key="1">
    <citation type="submission" date="2016-05" db="EMBL/GenBank/DDBJ databases">
        <title>Genome sequencing reveals origins of a unique bacterial endosymbiosis in the earliest lineages of terrestrial Fungi.</title>
        <authorList>
            <consortium name="DOE Joint Genome Institute"/>
            <person name="Uehling J."/>
            <person name="Gryganskyi A."/>
            <person name="Hameed K."/>
            <person name="Tschaplinski T."/>
            <person name="Misztal P."/>
            <person name="Wu S."/>
            <person name="Desiro A."/>
            <person name="Vande Pol N."/>
            <person name="Du Z.-Y."/>
            <person name="Zienkiewicz A."/>
            <person name="Zienkiewicz K."/>
            <person name="Morin E."/>
            <person name="Tisserant E."/>
            <person name="Splivallo R."/>
            <person name="Hainaut M."/>
            <person name="Henrissat B."/>
            <person name="Ohm R."/>
            <person name="Kuo A."/>
            <person name="Yan J."/>
            <person name="Lipzen A."/>
            <person name="Nolan M."/>
            <person name="Labutti K."/>
            <person name="Barry K."/>
            <person name="Goldstein A."/>
            <person name="Labbe J."/>
            <person name="Schadt C."/>
            <person name="Tuskan G."/>
            <person name="Grigoriev I."/>
            <person name="Martin F."/>
            <person name="Vilgalys R."/>
            <person name="Bonito G."/>
        </authorList>
    </citation>
    <scope>NUCLEOTIDE SEQUENCE [LARGE SCALE GENOMIC DNA]</scope>
    <source>
        <strain evidence="4 5">AG-77</strain>
    </source>
</reference>
<dbReference type="AlphaFoldDB" id="A0A197K611"/>
<dbReference type="OrthoDB" id="20872at2759"/>
<sequence>MMPTIDFSNIIKHPLIKASEFSEVHGGTLIRPAPASSASIHSISSSSSTHSSSSGSPTFSSGSRLEPEYSPVVLKWSRNPADFRDLLHAFGKLRDLPQAPNIVTFYGATREHPSAAASLASTLANNSPTQNSVPRTRSLSSVAASLSNLALAATVGTSANTSTSNSNTKTNASNSTASPPTQYENMPRDWIVTKPSAHGTLHEFLKSPQGEALDWMGKIRLIRGVANGLLYLHEHGLLHMNLHSDNVLIENGPTAVLTDFGQTSRSARGPEPGWDLDTNQQTSPKAGARWVHGRGVFEKGLIYTAPERLANPELNPCTTASDIYSLGVIMLEIMTGHRSHASHFLRSSADHTLRLDAQSPPATMPTMSTPQGTMSLPSAMESLIRRICSRDPTQRPGLMVIRSQLKEMANTSFDLHVREPINKGTTGIQLNAKKPISLISVVTTPSVIAESSPMTPEPSSYSARPIKEPMTPKSPNMIKKRTSILRKALDMSLNSPPASPKRKLIPIWEAAVKGDAKTINSLLSQGVSVNQRDPITDHTPLIAAVADLENPNQAPNTNILELLINRGAEINAFDQKTKQTILHHLCLRPNPSPAVLKFLLDRGANPNAVSSARQTPLHYLAERAKSSPLEPMRLLLDAGAEVDAKGPVMWTALHLLSSSEKPYLDAMMLLLTRDIDVNAKDSNRWTALHFVAHYNQDPAPALKILVDAGADVNALTKRHEGVIQVLLKSKSIDRLAALDLSQVAAASPTPSPVTATSGLGISGTFGGHARKRSTASILSNNGSLGASSLPRISSVAEVAVSASEQAELADGGNVLLSPEDEVKEETLKKLADLIRWLMVDCGVHLEPSLDFEDPYPPSHPKNQHVLFRAIRLGMRPIVSVLLETSLAMSEIHVLDEALQVTDDMLTALNMTIQPQQQHGSENGSARMSLESTASSTFRHRRTSSVSSNGSALISTNLSMAGGGGSSATASNTIVTPKSIAQAATSIRRTQEIEDLLKVWRFGDQRQQLLDSVKARLARSNRRRASKSGRGHAHGHGHQNGGGSIGGGGSSVADDDASVGCSSPVSSIHSERERETFSRSTTL</sequence>